<dbReference type="NCBIfam" id="TIGR04023">
    <property type="entry name" value="PPOX_MSMEG_5819"/>
    <property type="match status" value="1"/>
</dbReference>
<accession>A0ABN1BCP7</accession>
<proteinExistence type="predicted"/>
<keyword evidence="4" id="KW-1185">Reference proteome</keyword>
<dbReference type="InterPro" id="IPR012349">
    <property type="entry name" value="Split_barrel_FMN-bd"/>
</dbReference>
<dbReference type="Proteomes" id="UP001500909">
    <property type="component" value="Unassembled WGS sequence"/>
</dbReference>
<feature type="domain" description="Pyridoxamine 5'-phosphate oxidase N-terminal" evidence="2">
    <location>
        <begin position="3"/>
        <end position="97"/>
    </location>
</feature>
<dbReference type="Gene3D" id="2.30.110.10">
    <property type="entry name" value="Electron Transport, Fmn-binding Protein, Chain A"/>
    <property type="match status" value="1"/>
</dbReference>
<dbReference type="Pfam" id="PF01243">
    <property type="entry name" value="PNPOx_N"/>
    <property type="match status" value="1"/>
</dbReference>
<name>A0ABN1BCP7_9ACTN</name>
<gene>
    <name evidence="3" type="ORF">GCM10010361_70210</name>
</gene>
<protein>
    <submittedName>
        <fullName evidence="3">PPOX class F420-dependent oxidoreductase</fullName>
    </submittedName>
</protein>
<dbReference type="EMBL" id="BAAABY010000054">
    <property type="protein sequence ID" value="GAA0494807.1"/>
    <property type="molecule type" value="Genomic_DNA"/>
</dbReference>
<organism evidence="3 4">
    <name type="scientific">Streptomyces olivaceiscleroticus</name>
    <dbReference type="NCBI Taxonomy" id="68245"/>
    <lineage>
        <taxon>Bacteria</taxon>
        <taxon>Bacillati</taxon>
        <taxon>Actinomycetota</taxon>
        <taxon>Actinomycetes</taxon>
        <taxon>Kitasatosporales</taxon>
        <taxon>Streptomycetaceae</taxon>
        <taxon>Streptomyces</taxon>
    </lineage>
</organism>
<evidence type="ECO:0000313" key="3">
    <source>
        <dbReference type="EMBL" id="GAA0494807.1"/>
    </source>
</evidence>
<dbReference type="PANTHER" id="PTHR35176:SF6">
    <property type="entry name" value="HEME OXYGENASE HI_0854-RELATED"/>
    <property type="match status" value="1"/>
</dbReference>
<comment type="caution">
    <text evidence="3">The sequence shown here is derived from an EMBL/GenBank/DDBJ whole genome shotgun (WGS) entry which is preliminary data.</text>
</comment>
<sequence length="138" mass="15284">MLNEAERKYLESQPLGRLATVDRNGVPQVRPLRLFRINEDGTIDLGGPRTTSTQRYRNIQTNPQVAFVVDDLGTEPDAIKPGWGRGVEVRGWAEALTVDNPPGGNSPMTGPDIIRIHPERIISWHIDPENPEGGARNV</sequence>
<keyword evidence="1" id="KW-0560">Oxidoreductase</keyword>
<evidence type="ECO:0000256" key="1">
    <source>
        <dbReference type="ARBA" id="ARBA00023002"/>
    </source>
</evidence>
<dbReference type="SUPFAM" id="SSF50475">
    <property type="entry name" value="FMN-binding split barrel"/>
    <property type="match status" value="1"/>
</dbReference>
<dbReference type="InterPro" id="IPR024031">
    <property type="entry name" value="MSMEG_5819/OxyR"/>
</dbReference>
<dbReference type="RefSeq" id="WP_346099524.1">
    <property type="nucleotide sequence ID" value="NZ_BAAABY010000054.1"/>
</dbReference>
<evidence type="ECO:0000259" key="2">
    <source>
        <dbReference type="Pfam" id="PF01243"/>
    </source>
</evidence>
<dbReference type="InterPro" id="IPR052019">
    <property type="entry name" value="F420H2_bilvrd_red/Heme_oxyg"/>
</dbReference>
<evidence type="ECO:0000313" key="4">
    <source>
        <dbReference type="Proteomes" id="UP001500909"/>
    </source>
</evidence>
<reference evidence="3 4" key="1">
    <citation type="journal article" date="2019" name="Int. J. Syst. Evol. Microbiol.">
        <title>The Global Catalogue of Microorganisms (GCM) 10K type strain sequencing project: providing services to taxonomists for standard genome sequencing and annotation.</title>
        <authorList>
            <consortium name="The Broad Institute Genomics Platform"/>
            <consortium name="The Broad Institute Genome Sequencing Center for Infectious Disease"/>
            <person name="Wu L."/>
            <person name="Ma J."/>
        </authorList>
    </citation>
    <scope>NUCLEOTIDE SEQUENCE [LARGE SCALE GENOMIC DNA]</scope>
    <source>
        <strain evidence="3 4">JCM 4805</strain>
    </source>
</reference>
<dbReference type="InterPro" id="IPR011576">
    <property type="entry name" value="Pyridox_Oxase_N"/>
</dbReference>
<dbReference type="PANTHER" id="PTHR35176">
    <property type="entry name" value="HEME OXYGENASE HI_0854-RELATED"/>
    <property type="match status" value="1"/>
</dbReference>